<evidence type="ECO:0000256" key="1">
    <source>
        <dbReference type="SAM" id="Coils"/>
    </source>
</evidence>
<feature type="coiled-coil region" evidence="1">
    <location>
        <begin position="89"/>
        <end position="140"/>
    </location>
</feature>
<dbReference type="EMBL" id="LR797481">
    <property type="protein sequence ID" value="CAB4219588.1"/>
    <property type="molecule type" value="Genomic_DNA"/>
</dbReference>
<dbReference type="InterPro" id="IPR007539">
    <property type="entry name" value="DUF551"/>
</dbReference>
<reference evidence="3" key="1">
    <citation type="submission" date="2020-05" db="EMBL/GenBank/DDBJ databases">
        <authorList>
            <person name="Chiriac C."/>
            <person name="Salcher M."/>
            <person name="Ghai R."/>
            <person name="Kavagutti S V."/>
        </authorList>
    </citation>
    <scope>NUCLEOTIDE SEQUENCE</scope>
</reference>
<organism evidence="3">
    <name type="scientific">uncultured Caudovirales phage</name>
    <dbReference type="NCBI Taxonomy" id="2100421"/>
    <lineage>
        <taxon>Viruses</taxon>
        <taxon>Duplodnaviria</taxon>
        <taxon>Heunggongvirae</taxon>
        <taxon>Uroviricota</taxon>
        <taxon>Caudoviricetes</taxon>
        <taxon>Peduoviridae</taxon>
        <taxon>Maltschvirus</taxon>
        <taxon>Maltschvirus maltsch</taxon>
    </lineage>
</organism>
<evidence type="ECO:0000259" key="2">
    <source>
        <dbReference type="Pfam" id="PF04448"/>
    </source>
</evidence>
<evidence type="ECO:0000313" key="3">
    <source>
        <dbReference type="EMBL" id="CAB4219588.1"/>
    </source>
</evidence>
<accession>A0A6J5SVP1</accession>
<proteinExistence type="predicted"/>
<gene>
    <name evidence="3" type="ORF">UFOVP1615_52</name>
</gene>
<name>A0A6J5SVP1_9CAUD</name>
<keyword evidence="1" id="KW-0175">Coiled coil</keyword>
<sequence length="220" mass="25419">MKTELIEKLESIKLSLEVHPDNQPNSEFEDRIDDLNEIIESLQPKEQLSADITDYQRLFDYMHIEHNVILLQQDMQEIARIVMHDFANNSELQKENQRLQAKLEQAGDLALKWFQQLEEIDNLKRQVELQKAQIDKFELDNLCSNANNSEAKWISIEDGLPEVHIPVIVSCEHGVTMATYTSFPNGNSLWWAVTSIGTYEDSTNADNITHWMSLPTPPNQ</sequence>
<dbReference type="Pfam" id="PF04448">
    <property type="entry name" value="DUF551"/>
    <property type="match status" value="1"/>
</dbReference>
<feature type="domain" description="DUF551" evidence="2">
    <location>
        <begin position="152"/>
        <end position="219"/>
    </location>
</feature>
<protein>
    <recommendedName>
        <fullName evidence="2">DUF551 domain-containing protein</fullName>
    </recommendedName>
</protein>